<dbReference type="SMART" id="SM00382">
    <property type="entry name" value="AAA"/>
    <property type="match status" value="1"/>
</dbReference>
<dbReference type="PANTHER" id="PTHR22683">
    <property type="entry name" value="SPORULATION PROTEIN RELATED"/>
    <property type="match status" value="1"/>
</dbReference>
<gene>
    <name evidence="5" type="ORF">GCM10009789_11390</name>
</gene>
<proteinExistence type="predicted"/>
<dbReference type="Proteomes" id="UP001500393">
    <property type="component" value="Unassembled WGS sequence"/>
</dbReference>
<dbReference type="PANTHER" id="PTHR22683:SF47">
    <property type="entry name" value="FTSK DOMAIN-CONTAINING PROTEIN YDCQ"/>
    <property type="match status" value="1"/>
</dbReference>
<dbReference type="InterPro" id="IPR003593">
    <property type="entry name" value="AAA+_ATPase"/>
</dbReference>
<evidence type="ECO:0000256" key="3">
    <source>
        <dbReference type="PROSITE-ProRule" id="PRU00289"/>
    </source>
</evidence>
<sequence length="290" mass="31297">MSSFFRTTDPRRKPGAPASRIKGLSIYQPAHLGTDTNGDHVTVPLMYSNMLLAGVPGSGKSVALNNIVAHAALCTDAELVLIDGKLVELLPWAPVADKFVGNNVHQALRTLRGVQSVMDDRYDLLARSGRRKITKADGLKAVVVVIDELAYFSVTVGTKETKEEFINLVRDLVARGRAAGIIVIAATQRPSADIIPTSLRDLFSYRLAFRCTTDSSSDIILGNGWASEGHSAKRIAAEELGVGLLLTEGGLPRRIKTAYLSDRDIQRLVTKAAYIRTNTRTTPDDGGEAA</sequence>
<reference evidence="6" key="1">
    <citation type="journal article" date="2019" name="Int. J. Syst. Evol. Microbiol.">
        <title>The Global Catalogue of Microorganisms (GCM) 10K type strain sequencing project: providing services to taxonomists for standard genome sequencing and annotation.</title>
        <authorList>
            <consortium name="The Broad Institute Genomics Platform"/>
            <consortium name="The Broad Institute Genome Sequencing Center for Infectious Disease"/>
            <person name="Wu L."/>
            <person name="Ma J."/>
        </authorList>
    </citation>
    <scope>NUCLEOTIDE SEQUENCE [LARGE SCALE GENOMIC DNA]</scope>
    <source>
        <strain evidence="6">JCM 14969</strain>
    </source>
</reference>
<evidence type="ECO:0000256" key="1">
    <source>
        <dbReference type="ARBA" id="ARBA00022741"/>
    </source>
</evidence>
<dbReference type="SUPFAM" id="SSF52540">
    <property type="entry name" value="P-loop containing nucleoside triphosphate hydrolases"/>
    <property type="match status" value="1"/>
</dbReference>
<keyword evidence="6" id="KW-1185">Reference proteome</keyword>
<dbReference type="EMBL" id="BAAAOS010000007">
    <property type="protein sequence ID" value="GAA1559742.1"/>
    <property type="molecule type" value="Genomic_DNA"/>
</dbReference>
<keyword evidence="2 3" id="KW-0067">ATP-binding</keyword>
<protein>
    <recommendedName>
        <fullName evidence="4">FtsK domain-containing protein</fullName>
    </recommendedName>
</protein>
<dbReference type="PROSITE" id="PS50901">
    <property type="entry name" value="FTSK"/>
    <property type="match status" value="1"/>
</dbReference>
<organism evidence="5 6">
    <name type="scientific">Kribbella sancticallisti</name>
    <dbReference type="NCBI Taxonomy" id="460087"/>
    <lineage>
        <taxon>Bacteria</taxon>
        <taxon>Bacillati</taxon>
        <taxon>Actinomycetota</taxon>
        <taxon>Actinomycetes</taxon>
        <taxon>Propionibacteriales</taxon>
        <taxon>Kribbellaceae</taxon>
        <taxon>Kribbella</taxon>
    </lineage>
</organism>
<dbReference type="InterPro" id="IPR027417">
    <property type="entry name" value="P-loop_NTPase"/>
</dbReference>
<evidence type="ECO:0000313" key="5">
    <source>
        <dbReference type="EMBL" id="GAA1559742.1"/>
    </source>
</evidence>
<feature type="binding site" evidence="3">
    <location>
        <begin position="54"/>
        <end position="61"/>
    </location>
    <ligand>
        <name>ATP</name>
        <dbReference type="ChEBI" id="CHEBI:30616"/>
    </ligand>
</feature>
<evidence type="ECO:0000259" key="4">
    <source>
        <dbReference type="PROSITE" id="PS50901"/>
    </source>
</evidence>
<keyword evidence="1 3" id="KW-0547">Nucleotide-binding</keyword>
<accession>A0ABP4NIZ0</accession>
<evidence type="ECO:0000313" key="6">
    <source>
        <dbReference type="Proteomes" id="UP001500393"/>
    </source>
</evidence>
<name>A0ABP4NIZ0_9ACTN</name>
<dbReference type="InterPro" id="IPR050206">
    <property type="entry name" value="FtsK/SpoIIIE/SftA"/>
</dbReference>
<comment type="caution">
    <text evidence="5">The sequence shown here is derived from an EMBL/GenBank/DDBJ whole genome shotgun (WGS) entry which is preliminary data.</text>
</comment>
<dbReference type="Gene3D" id="3.40.50.300">
    <property type="entry name" value="P-loop containing nucleotide triphosphate hydrolases"/>
    <property type="match status" value="1"/>
</dbReference>
<feature type="domain" description="FtsK" evidence="4">
    <location>
        <begin position="27"/>
        <end position="218"/>
    </location>
</feature>
<evidence type="ECO:0000256" key="2">
    <source>
        <dbReference type="ARBA" id="ARBA00022840"/>
    </source>
</evidence>
<dbReference type="Pfam" id="PF01580">
    <property type="entry name" value="FtsK_SpoIIIE"/>
    <property type="match status" value="1"/>
</dbReference>
<dbReference type="InterPro" id="IPR002543">
    <property type="entry name" value="FtsK_dom"/>
</dbReference>
<dbReference type="RefSeq" id="WP_344210505.1">
    <property type="nucleotide sequence ID" value="NZ_BAAAOS010000007.1"/>
</dbReference>